<dbReference type="AlphaFoldDB" id="A0AAV4VLZ0"/>
<comment type="caution">
    <text evidence="1">The sequence shown here is derived from an EMBL/GenBank/DDBJ whole genome shotgun (WGS) entry which is preliminary data.</text>
</comment>
<gene>
    <name evidence="1" type="ORF">CDAR_472001</name>
</gene>
<accession>A0AAV4VLZ0</accession>
<sequence length="102" mass="11880">MHQPIYPGAANNEKSVATLRRKLLQQRQNNSAVCTDLLDRPSWHKGSKFHMRNWFLTHRQCSTLKLGKKSYPNLLRKNWEQISLGPCTKKQNNADSFTKITK</sequence>
<organism evidence="1 2">
    <name type="scientific">Caerostris darwini</name>
    <dbReference type="NCBI Taxonomy" id="1538125"/>
    <lineage>
        <taxon>Eukaryota</taxon>
        <taxon>Metazoa</taxon>
        <taxon>Ecdysozoa</taxon>
        <taxon>Arthropoda</taxon>
        <taxon>Chelicerata</taxon>
        <taxon>Arachnida</taxon>
        <taxon>Araneae</taxon>
        <taxon>Araneomorphae</taxon>
        <taxon>Entelegynae</taxon>
        <taxon>Araneoidea</taxon>
        <taxon>Araneidae</taxon>
        <taxon>Caerostris</taxon>
    </lineage>
</organism>
<keyword evidence="2" id="KW-1185">Reference proteome</keyword>
<reference evidence="1 2" key="1">
    <citation type="submission" date="2021-06" db="EMBL/GenBank/DDBJ databases">
        <title>Caerostris darwini draft genome.</title>
        <authorList>
            <person name="Kono N."/>
            <person name="Arakawa K."/>
        </authorList>
    </citation>
    <scope>NUCLEOTIDE SEQUENCE [LARGE SCALE GENOMIC DNA]</scope>
</reference>
<evidence type="ECO:0000313" key="1">
    <source>
        <dbReference type="EMBL" id="GIY71123.1"/>
    </source>
</evidence>
<protein>
    <submittedName>
        <fullName evidence="1">Uncharacterized protein</fullName>
    </submittedName>
</protein>
<evidence type="ECO:0000313" key="2">
    <source>
        <dbReference type="Proteomes" id="UP001054837"/>
    </source>
</evidence>
<dbReference type="Proteomes" id="UP001054837">
    <property type="component" value="Unassembled WGS sequence"/>
</dbReference>
<proteinExistence type="predicted"/>
<dbReference type="EMBL" id="BPLQ01013294">
    <property type="protein sequence ID" value="GIY71123.1"/>
    <property type="molecule type" value="Genomic_DNA"/>
</dbReference>
<name>A0AAV4VLZ0_9ARAC</name>